<dbReference type="EMBL" id="GGEC01032338">
    <property type="protein sequence ID" value="MBX12822.1"/>
    <property type="molecule type" value="Transcribed_RNA"/>
</dbReference>
<proteinExistence type="predicted"/>
<organism evidence="1">
    <name type="scientific">Rhizophora mucronata</name>
    <name type="common">Asiatic mangrove</name>
    <dbReference type="NCBI Taxonomy" id="61149"/>
    <lineage>
        <taxon>Eukaryota</taxon>
        <taxon>Viridiplantae</taxon>
        <taxon>Streptophyta</taxon>
        <taxon>Embryophyta</taxon>
        <taxon>Tracheophyta</taxon>
        <taxon>Spermatophyta</taxon>
        <taxon>Magnoliopsida</taxon>
        <taxon>eudicotyledons</taxon>
        <taxon>Gunneridae</taxon>
        <taxon>Pentapetalae</taxon>
        <taxon>rosids</taxon>
        <taxon>fabids</taxon>
        <taxon>Malpighiales</taxon>
        <taxon>Rhizophoraceae</taxon>
        <taxon>Rhizophora</taxon>
    </lineage>
</organism>
<evidence type="ECO:0000313" key="1">
    <source>
        <dbReference type="EMBL" id="MBX12822.1"/>
    </source>
</evidence>
<sequence>MFLFLFPGDVMIYTRHPKGINNLLGLAAKNFRTELISLKIDGEQDTSQSIEATTVHSMENCEEECDPSQQYTRPATPQTKQNITFQSSGHHWSKVSHVESVDYEYIASFDLVSDLLLYASSANLSDLPSHVFMLSNFFSSSQGLG</sequence>
<protein>
    <submittedName>
        <fullName evidence="1">Uncharacterized protein</fullName>
    </submittedName>
</protein>
<accession>A0A2P2L4B9</accession>
<name>A0A2P2L4B9_RHIMU</name>
<reference evidence="1" key="1">
    <citation type="submission" date="2018-02" db="EMBL/GenBank/DDBJ databases">
        <title>Rhizophora mucronata_Transcriptome.</title>
        <authorList>
            <person name="Meera S.P."/>
            <person name="Sreeshan A."/>
            <person name="Augustine A."/>
        </authorList>
    </citation>
    <scope>NUCLEOTIDE SEQUENCE</scope>
    <source>
        <tissue evidence="1">Leaf</tissue>
    </source>
</reference>
<dbReference type="AlphaFoldDB" id="A0A2P2L4B9"/>